<dbReference type="AlphaFoldDB" id="A0A263D040"/>
<organism evidence="2 3">
    <name type="scientific">Amycolatopsis antarctica</name>
    <dbReference type="NCBI Taxonomy" id="1854586"/>
    <lineage>
        <taxon>Bacteria</taxon>
        <taxon>Bacillati</taxon>
        <taxon>Actinomycetota</taxon>
        <taxon>Actinomycetes</taxon>
        <taxon>Pseudonocardiales</taxon>
        <taxon>Pseudonocardiaceae</taxon>
        <taxon>Amycolatopsis</taxon>
    </lineage>
</organism>
<dbReference type="EMBL" id="NKYE01000011">
    <property type="protein sequence ID" value="OZM71792.1"/>
    <property type="molecule type" value="Genomic_DNA"/>
</dbReference>
<dbReference type="Pfam" id="PF19834">
    <property type="entry name" value="DUF6314"/>
    <property type="match status" value="1"/>
</dbReference>
<name>A0A263D040_9PSEU</name>
<evidence type="ECO:0000313" key="3">
    <source>
        <dbReference type="Proteomes" id="UP000242444"/>
    </source>
</evidence>
<dbReference type="Proteomes" id="UP000242444">
    <property type="component" value="Unassembled WGS sequence"/>
</dbReference>
<accession>A0A263D040</accession>
<keyword evidence="3" id="KW-1185">Reference proteome</keyword>
<sequence>MDPFPVTDLESYLGGHWRIDRVIVDAAGAPAGGFTGHAAITPEGDGVLRYRERGTLRLGTHTGEASRTLRYEVTGPGRADVRFEHGGFFHAVDLREGRWRTEHPCAADLYRVAYRVLGPGQWSQEWTVSGPAKDHTIRSAFHRLAGHPGRLRPGGDR</sequence>
<dbReference type="InterPro" id="IPR045632">
    <property type="entry name" value="DUF6314"/>
</dbReference>
<dbReference type="InParanoid" id="A0A263D040"/>
<feature type="domain" description="DUF6314" evidence="1">
    <location>
        <begin position="13"/>
        <end position="143"/>
    </location>
</feature>
<protein>
    <recommendedName>
        <fullName evidence="1">DUF6314 domain-containing protein</fullName>
    </recommendedName>
</protein>
<reference evidence="2 3" key="1">
    <citation type="submission" date="2017-07" db="EMBL/GenBank/DDBJ databases">
        <title>Amycolatopsis antarcticus sp. nov., isolated from the surface of an Antarcticus brown macroalga.</title>
        <authorList>
            <person name="Wang J."/>
            <person name="Leiva S."/>
            <person name="Huang J."/>
            <person name="Huang Y."/>
        </authorList>
    </citation>
    <scope>NUCLEOTIDE SEQUENCE [LARGE SCALE GENOMIC DNA]</scope>
    <source>
        <strain evidence="2 3">AU-G6</strain>
    </source>
</reference>
<dbReference type="OrthoDB" id="3296280at2"/>
<gene>
    <name evidence="2" type="ORF">CFN78_18360</name>
</gene>
<dbReference type="RefSeq" id="WP_094864075.1">
    <property type="nucleotide sequence ID" value="NZ_NKYE01000011.1"/>
</dbReference>
<proteinExistence type="predicted"/>
<evidence type="ECO:0000313" key="2">
    <source>
        <dbReference type="EMBL" id="OZM71792.1"/>
    </source>
</evidence>
<evidence type="ECO:0000259" key="1">
    <source>
        <dbReference type="Pfam" id="PF19834"/>
    </source>
</evidence>
<comment type="caution">
    <text evidence="2">The sequence shown here is derived from an EMBL/GenBank/DDBJ whole genome shotgun (WGS) entry which is preliminary data.</text>
</comment>